<dbReference type="GO" id="GO:0140359">
    <property type="term" value="F:ABC-type transporter activity"/>
    <property type="evidence" value="ECO:0007669"/>
    <property type="project" value="InterPro"/>
</dbReference>
<reference evidence="10 11" key="1">
    <citation type="journal article" date="2014" name="Nat. Commun.">
        <title>Klebsormidium flaccidum genome reveals primary factors for plant terrestrial adaptation.</title>
        <authorList>
            <person name="Hori K."/>
            <person name="Maruyama F."/>
            <person name="Fujisawa T."/>
            <person name="Togashi T."/>
            <person name="Yamamoto N."/>
            <person name="Seo M."/>
            <person name="Sato S."/>
            <person name="Yamada T."/>
            <person name="Mori H."/>
            <person name="Tajima N."/>
            <person name="Moriyama T."/>
            <person name="Ikeuchi M."/>
            <person name="Watanabe M."/>
            <person name="Wada H."/>
            <person name="Kobayashi K."/>
            <person name="Saito M."/>
            <person name="Masuda T."/>
            <person name="Sasaki-Sekimoto Y."/>
            <person name="Mashiguchi K."/>
            <person name="Awai K."/>
            <person name="Shimojima M."/>
            <person name="Masuda S."/>
            <person name="Iwai M."/>
            <person name="Nobusawa T."/>
            <person name="Narise T."/>
            <person name="Kondo S."/>
            <person name="Saito H."/>
            <person name="Sato R."/>
            <person name="Murakawa M."/>
            <person name="Ihara Y."/>
            <person name="Oshima-Yamada Y."/>
            <person name="Ohtaka K."/>
            <person name="Satoh M."/>
            <person name="Sonobe K."/>
            <person name="Ishii M."/>
            <person name="Ohtani R."/>
            <person name="Kanamori-Sato M."/>
            <person name="Honoki R."/>
            <person name="Miyazaki D."/>
            <person name="Mochizuki H."/>
            <person name="Umetsu J."/>
            <person name="Higashi K."/>
            <person name="Shibata D."/>
            <person name="Kamiya Y."/>
            <person name="Sato N."/>
            <person name="Nakamura Y."/>
            <person name="Tabata S."/>
            <person name="Ida S."/>
            <person name="Kurokawa K."/>
            <person name="Ohta H."/>
        </authorList>
    </citation>
    <scope>NUCLEOTIDE SEQUENCE [LARGE SCALE GENOMIC DNA]</scope>
    <source>
        <strain evidence="10 11">NIES-2285</strain>
    </source>
</reference>
<sequence>MGRNGDRVEVLPGPAGREDRAAALQSTFGVQANAIMRKNFVFQKRSWANNLCLLLTPVLLCALLGILQALINILLDGDSFKCGCKCIEFSASDPTDCLRRDKNICGLEYSDVDQAVYCPITSPAEWPALLQVPLPEYRAEAPGLPVGCQASGSCPLAVPFTGGNPSLAYDLSAHLFQPSPAPLVLSDVNTALASQYPGTAAPSSGTLQYELAFQNRYALYFLQNDTCPANVTQLLALGQAAAAPIYSSFGISNPQNWTCSPAVTLWNSNVASINEQLFVGYRGGNPERTISEYTAAYDWRNTSTSNFVVGVHYNSTYQNNTSDAPPSIMRIARQINLAAQAFLRWQRPGASLPLLFVKDMPKPGTRLRLDFSSLLGPLFYMWVWQMLYPVLLASLVYEKEKNLRTMMRMHGLTDLPYWIVMYTWFLVLSVAYMIIFMVVGSAIQLKFFLLNDYGIQIIFYFVFLNNQVAWTFLTATIFSKTKTATVCGYLYVFGSGLLGQFLLRFFLEDPTFNGSGIFFLEWIPCFALYRGLYEFAQAAFIGNYQDESGMKWSDLSDSQNGLVTALLILLIEWAVFLLLGFYFDQVVSSGSGVKKPWLFCLGKRGTPAPKEAGRRASAEVGVDMERPDVAAERAAVAQLKDGTGGNVIVCKNLNKVFPSRDGNPPKVAVKSLALAVPRGECFGMLGPNGAGKTTSINMMVGFLQPSAGTALIEGLDIRTDMTKIYSVMGVCPQHDLLWESLSGREHLLFYGRLKNLRGPALQAAVERSLRSVNLYAGGVGDKRAGQYSGGMKRRLSVAISLIGDPLVVYMDEPSTGLDPASRNNLWQVVKDAKKDRAIILTTHSMEEAEVLCDRLGIFVDGQFQCIGNPKELTSRYGGSYVFSVTTAPQEMAAVGELVHSLSPGARRVYAVSGTQRFELPTDEVDLAKVFAAVERAKGRLQIQAWGIANTTLEDVFVKISKEAQLGERTLS</sequence>
<feature type="transmembrane region" description="Helical" evidence="8">
    <location>
        <begin position="378"/>
        <end position="397"/>
    </location>
</feature>
<protein>
    <submittedName>
        <fullName evidence="10">ABC transporter A family</fullName>
    </submittedName>
</protein>
<dbReference type="PROSITE" id="PS50893">
    <property type="entry name" value="ABC_TRANSPORTER_2"/>
    <property type="match status" value="1"/>
</dbReference>
<keyword evidence="4" id="KW-0547">Nucleotide-binding</keyword>
<feature type="transmembrane region" description="Helical" evidence="8">
    <location>
        <begin position="51"/>
        <end position="75"/>
    </location>
</feature>
<evidence type="ECO:0000256" key="8">
    <source>
        <dbReference type="SAM" id="Phobius"/>
    </source>
</evidence>
<dbReference type="GO" id="GO:0016020">
    <property type="term" value="C:membrane"/>
    <property type="evidence" value="ECO:0007669"/>
    <property type="project" value="UniProtKB-SubCell"/>
</dbReference>
<feature type="transmembrane region" description="Helical" evidence="8">
    <location>
        <begin position="562"/>
        <end position="583"/>
    </location>
</feature>
<evidence type="ECO:0000256" key="2">
    <source>
        <dbReference type="ARBA" id="ARBA00008526"/>
    </source>
</evidence>
<dbReference type="FunFam" id="3.40.50.300:FF:000633">
    <property type="entry name" value="ABC transporter A family member 7"/>
    <property type="match status" value="1"/>
</dbReference>
<dbReference type="AlphaFoldDB" id="A0A1Y1IBH2"/>
<comment type="subcellular location">
    <subcellularLocation>
        <location evidence="1">Membrane</location>
        <topology evidence="1">Multi-pass membrane protein</topology>
    </subcellularLocation>
</comment>
<evidence type="ECO:0000259" key="9">
    <source>
        <dbReference type="PROSITE" id="PS50893"/>
    </source>
</evidence>
<feature type="transmembrane region" description="Helical" evidence="8">
    <location>
        <begin position="519"/>
        <end position="541"/>
    </location>
</feature>
<dbReference type="CDD" id="cd03263">
    <property type="entry name" value="ABC_subfamily_A"/>
    <property type="match status" value="1"/>
</dbReference>
<evidence type="ECO:0000256" key="3">
    <source>
        <dbReference type="ARBA" id="ARBA00022692"/>
    </source>
</evidence>
<evidence type="ECO:0000256" key="7">
    <source>
        <dbReference type="ARBA" id="ARBA00023136"/>
    </source>
</evidence>
<dbReference type="InterPro" id="IPR026082">
    <property type="entry name" value="ABCA"/>
</dbReference>
<dbReference type="Pfam" id="PF24526">
    <property type="entry name" value="ABCA12_C"/>
    <property type="match status" value="1"/>
</dbReference>
<gene>
    <name evidence="10" type="ORF">KFL_004170130</name>
</gene>
<dbReference type="PANTHER" id="PTHR19229:SF154">
    <property type="entry name" value="ABC TRANSPORTER A FAMILY MEMBER 3-RELATED"/>
    <property type="match status" value="1"/>
</dbReference>
<dbReference type="SMART" id="SM00382">
    <property type="entry name" value="AAA"/>
    <property type="match status" value="1"/>
</dbReference>
<evidence type="ECO:0000256" key="1">
    <source>
        <dbReference type="ARBA" id="ARBA00004141"/>
    </source>
</evidence>
<dbReference type="GO" id="GO:0016887">
    <property type="term" value="F:ATP hydrolysis activity"/>
    <property type="evidence" value="ECO:0007669"/>
    <property type="project" value="InterPro"/>
</dbReference>
<dbReference type="InterPro" id="IPR027417">
    <property type="entry name" value="P-loop_NTPase"/>
</dbReference>
<dbReference type="InterPro" id="IPR003593">
    <property type="entry name" value="AAA+_ATPase"/>
</dbReference>
<dbReference type="InterPro" id="IPR017871">
    <property type="entry name" value="ABC_transporter-like_CS"/>
</dbReference>
<accession>A0A1Y1IBH2</accession>
<dbReference type="PANTHER" id="PTHR19229">
    <property type="entry name" value="ATP-BINDING CASSETTE TRANSPORTER SUBFAMILY A ABCA"/>
    <property type="match status" value="1"/>
</dbReference>
<organism evidence="10 11">
    <name type="scientific">Klebsormidium nitens</name>
    <name type="common">Green alga</name>
    <name type="synonym">Ulothrix nitens</name>
    <dbReference type="NCBI Taxonomy" id="105231"/>
    <lineage>
        <taxon>Eukaryota</taxon>
        <taxon>Viridiplantae</taxon>
        <taxon>Streptophyta</taxon>
        <taxon>Klebsormidiophyceae</taxon>
        <taxon>Klebsormidiales</taxon>
        <taxon>Klebsormidiaceae</taxon>
        <taxon>Klebsormidium</taxon>
    </lineage>
</organism>
<comment type="similarity">
    <text evidence="2">Belongs to the ABC transporter superfamily. ABCA family. CPR flippase (TC 3.A.1.211) subfamily.</text>
</comment>
<dbReference type="OrthoDB" id="8061355at2759"/>
<dbReference type="Proteomes" id="UP000054558">
    <property type="component" value="Unassembled WGS sequence"/>
</dbReference>
<dbReference type="InterPro" id="IPR003439">
    <property type="entry name" value="ABC_transporter-like_ATP-bd"/>
</dbReference>
<dbReference type="Pfam" id="PF00005">
    <property type="entry name" value="ABC_tran"/>
    <property type="match status" value="1"/>
</dbReference>
<dbReference type="SUPFAM" id="SSF52540">
    <property type="entry name" value="P-loop containing nucleoside triphosphate hydrolases"/>
    <property type="match status" value="1"/>
</dbReference>
<keyword evidence="7 8" id="KW-0472">Membrane</keyword>
<dbReference type="OMA" id="GTKGMEW"/>
<dbReference type="STRING" id="105231.A0A1Y1IBH2"/>
<evidence type="ECO:0000256" key="4">
    <source>
        <dbReference type="ARBA" id="ARBA00022741"/>
    </source>
</evidence>
<dbReference type="GO" id="GO:0006869">
    <property type="term" value="P:lipid transport"/>
    <property type="evidence" value="ECO:0000318"/>
    <property type="project" value="GO_Central"/>
</dbReference>
<evidence type="ECO:0000313" key="11">
    <source>
        <dbReference type="Proteomes" id="UP000054558"/>
    </source>
</evidence>
<name>A0A1Y1IBH2_KLENI</name>
<dbReference type="GO" id="GO:0005319">
    <property type="term" value="F:lipid transporter activity"/>
    <property type="evidence" value="ECO:0000318"/>
    <property type="project" value="GO_Central"/>
</dbReference>
<dbReference type="InterPro" id="IPR013525">
    <property type="entry name" value="ABC2_TM"/>
</dbReference>
<keyword evidence="3 8" id="KW-0812">Transmembrane</keyword>
<evidence type="ECO:0000256" key="6">
    <source>
        <dbReference type="ARBA" id="ARBA00022989"/>
    </source>
</evidence>
<feature type="transmembrane region" description="Helical" evidence="8">
    <location>
        <begin position="418"/>
        <end position="445"/>
    </location>
</feature>
<keyword evidence="5" id="KW-0067">ATP-binding</keyword>
<proteinExistence type="inferred from homology"/>
<feature type="domain" description="ABC transporter" evidence="9">
    <location>
        <begin position="648"/>
        <end position="885"/>
    </location>
</feature>
<evidence type="ECO:0000256" key="5">
    <source>
        <dbReference type="ARBA" id="ARBA00022840"/>
    </source>
</evidence>
<dbReference type="GO" id="GO:0005524">
    <property type="term" value="F:ATP binding"/>
    <property type="evidence" value="ECO:0007669"/>
    <property type="project" value="UniProtKB-KW"/>
</dbReference>
<keyword evidence="6 8" id="KW-1133">Transmembrane helix</keyword>
<feature type="transmembrane region" description="Helical" evidence="8">
    <location>
        <begin position="486"/>
        <end position="507"/>
    </location>
</feature>
<keyword evidence="11" id="KW-1185">Reference proteome</keyword>
<feature type="transmembrane region" description="Helical" evidence="8">
    <location>
        <begin position="457"/>
        <end position="479"/>
    </location>
</feature>
<dbReference type="GO" id="GO:0042626">
    <property type="term" value="F:ATPase-coupled transmembrane transporter activity"/>
    <property type="evidence" value="ECO:0000318"/>
    <property type="project" value="GO_Central"/>
</dbReference>
<dbReference type="PROSITE" id="PS00211">
    <property type="entry name" value="ABC_TRANSPORTER_1"/>
    <property type="match status" value="1"/>
</dbReference>
<dbReference type="Pfam" id="PF12698">
    <property type="entry name" value="ABC2_membrane_3"/>
    <property type="match status" value="1"/>
</dbReference>
<dbReference type="EMBL" id="DF237366">
    <property type="protein sequence ID" value="GAQ88315.1"/>
    <property type="molecule type" value="Genomic_DNA"/>
</dbReference>
<dbReference type="Gene3D" id="3.40.50.300">
    <property type="entry name" value="P-loop containing nucleotide triphosphate hydrolases"/>
    <property type="match status" value="1"/>
</dbReference>
<evidence type="ECO:0000313" key="10">
    <source>
        <dbReference type="EMBL" id="GAQ88315.1"/>
    </source>
</evidence>